<keyword evidence="2" id="KW-1185">Reference proteome</keyword>
<dbReference type="RefSeq" id="WP_072902140.1">
    <property type="nucleotide sequence ID" value="NZ_FRAD01000005.1"/>
</dbReference>
<dbReference type="Gene3D" id="1.10.246.150">
    <property type="match status" value="1"/>
</dbReference>
<gene>
    <name evidence="1" type="ORF">SAMN02745248_00583</name>
</gene>
<dbReference type="STRING" id="1121331.SAMN02745248_00583"/>
<dbReference type="InterPro" id="IPR053746">
    <property type="entry name" value="Viral_HT_Connector_Assembly"/>
</dbReference>
<reference evidence="1 2" key="1">
    <citation type="submission" date="2016-11" db="EMBL/GenBank/DDBJ databases">
        <authorList>
            <person name="Jaros S."/>
            <person name="Januszkiewicz K."/>
            <person name="Wedrychowicz H."/>
        </authorList>
    </citation>
    <scope>NUCLEOTIDE SEQUENCE [LARGE SCALE GENOMIC DNA]</scope>
    <source>
        <strain evidence="1 2">DSM 3090</strain>
    </source>
</reference>
<evidence type="ECO:0000313" key="2">
    <source>
        <dbReference type="Proteomes" id="UP000183952"/>
    </source>
</evidence>
<name>A0A1M6L1C3_9CLOT</name>
<dbReference type="Pfam" id="PF05135">
    <property type="entry name" value="Phage_connect_1"/>
    <property type="match status" value="1"/>
</dbReference>
<sequence length="104" mass="11990">MLENIKILLNLKDTKQDVLLNLLIDNIKQKILNYTGLITIPTELEYIVMELTIIRYRKLGLEHTTGQSMGGTNITIYTEDIPQEYKEQLDKFTSSASKGKVRFL</sequence>
<proteinExistence type="predicted"/>
<dbReference type="Proteomes" id="UP000183952">
    <property type="component" value="Unassembled WGS sequence"/>
</dbReference>
<dbReference type="AlphaFoldDB" id="A0A1M6L1C3"/>
<organism evidence="1 2">
    <name type="scientific">Hathewaya proteolytica DSM 3090</name>
    <dbReference type="NCBI Taxonomy" id="1121331"/>
    <lineage>
        <taxon>Bacteria</taxon>
        <taxon>Bacillati</taxon>
        <taxon>Bacillota</taxon>
        <taxon>Clostridia</taxon>
        <taxon>Eubacteriales</taxon>
        <taxon>Clostridiaceae</taxon>
        <taxon>Hathewaya</taxon>
    </lineage>
</organism>
<dbReference type="OrthoDB" id="1701341at2"/>
<dbReference type="EMBL" id="FRAD01000005">
    <property type="protein sequence ID" value="SHJ64924.1"/>
    <property type="molecule type" value="Genomic_DNA"/>
</dbReference>
<protein>
    <submittedName>
        <fullName evidence="1">Phage gp6-like head-tail connector protein</fullName>
    </submittedName>
</protein>
<dbReference type="InterPro" id="IPR021146">
    <property type="entry name" value="Phage_gp6-like_head-tail"/>
</dbReference>
<accession>A0A1M6L1C3</accession>
<evidence type="ECO:0000313" key="1">
    <source>
        <dbReference type="EMBL" id="SHJ64924.1"/>
    </source>
</evidence>